<dbReference type="CDD" id="cd03468">
    <property type="entry name" value="PolY_like"/>
    <property type="match status" value="1"/>
</dbReference>
<dbReference type="Pfam" id="PF00817">
    <property type="entry name" value="IMS"/>
    <property type="match status" value="1"/>
</dbReference>
<evidence type="ECO:0000259" key="3">
    <source>
        <dbReference type="Pfam" id="PF00817"/>
    </source>
</evidence>
<evidence type="ECO:0000256" key="1">
    <source>
        <dbReference type="ARBA" id="ARBA00022763"/>
    </source>
</evidence>
<organism evidence="4 5">
    <name type="scientific">Sphaerotilus mobilis</name>
    <dbReference type="NCBI Taxonomy" id="47994"/>
    <lineage>
        <taxon>Bacteria</taxon>
        <taxon>Pseudomonadati</taxon>
        <taxon>Pseudomonadota</taxon>
        <taxon>Betaproteobacteria</taxon>
        <taxon>Burkholderiales</taxon>
        <taxon>Sphaerotilaceae</taxon>
        <taxon>Sphaerotilus</taxon>
    </lineage>
</organism>
<gene>
    <name evidence="4" type="ORF">EV685_0989</name>
</gene>
<dbReference type="OrthoDB" id="625722at2"/>
<keyword evidence="1" id="KW-0227">DNA damage</keyword>
<accession>A0A4Q7LW96</accession>
<keyword evidence="5" id="KW-1185">Reference proteome</keyword>
<dbReference type="PANTHER" id="PTHR35369">
    <property type="entry name" value="BLR3025 PROTEIN-RELATED"/>
    <property type="match status" value="1"/>
</dbReference>
<feature type="domain" description="UmuC" evidence="3">
    <location>
        <begin position="44"/>
        <end position="157"/>
    </location>
</feature>
<dbReference type="PANTHER" id="PTHR35369:SF2">
    <property type="entry name" value="BLR3025 PROTEIN"/>
    <property type="match status" value="1"/>
</dbReference>
<feature type="compositionally biased region" description="Low complexity" evidence="2">
    <location>
        <begin position="426"/>
        <end position="435"/>
    </location>
</feature>
<dbReference type="InterPro" id="IPR001126">
    <property type="entry name" value="UmuC"/>
</dbReference>
<evidence type="ECO:0000256" key="2">
    <source>
        <dbReference type="SAM" id="MobiDB-lite"/>
    </source>
</evidence>
<name>A0A4Q7LW96_9BURK</name>
<dbReference type="Proteomes" id="UP000293433">
    <property type="component" value="Unassembled WGS sequence"/>
</dbReference>
<dbReference type="AlphaFoldDB" id="A0A4Q7LW96"/>
<feature type="region of interest" description="Disordered" evidence="2">
    <location>
        <begin position="426"/>
        <end position="446"/>
    </location>
</feature>
<sequence>MPAPLPALWLCLHLPLLSLDALGPWPPGVTLPALTWESDGARGRRVHQANAAAQALGVRAGLRLGSAQGLAPHALVLARDVAREAALLDRLALALGQLSSHVVVDPPVLLVDLHASLRLFGGLRALLRRADALIAACGLPQRRWGLAATPLAARLLAQSPASAWAGAPRRRCTTLASTRRLIAPLPLGQLADQGVPAEWHTPATDAMLIALGLRRIDDLRRLPRAGLRRRGAGPWLDALDRAWGDRPDPRVLHEPPETFSLRLELAGRADGVAPIEAAAEPLLQALCGWLHRRWQAAQGLRLSLHHEYSQRRHLADLTLDLDLARPSRDPQHLRTLLREHLQRLELAAPVDAISLGLLRSVADHGQPVALWPDVRTQALAHGSLIDRLQARLGRGRVRRLQVQADARPEKADRWVDADQADVPPAATAATAGHATPPTPAPPRPTWLLPQPELLAEQHDRPLHQGRPLRLLTRAERIETGWHDGALVRRDYHVALAADGRLCWIYREPGARWFLHGLFG</sequence>
<dbReference type="EMBL" id="SGWV01000007">
    <property type="protein sequence ID" value="RZS58692.1"/>
    <property type="molecule type" value="Genomic_DNA"/>
</dbReference>
<evidence type="ECO:0000313" key="5">
    <source>
        <dbReference type="Proteomes" id="UP000293433"/>
    </source>
</evidence>
<dbReference type="InterPro" id="IPR043502">
    <property type="entry name" value="DNA/RNA_pol_sf"/>
</dbReference>
<dbReference type="InterPro" id="IPR050356">
    <property type="entry name" value="SulA_CellDiv_inhibitor"/>
</dbReference>
<dbReference type="RefSeq" id="WP_130480811.1">
    <property type="nucleotide sequence ID" value="NZ_SGWV01000007.1"/>
</dbReference>
<evidence type="ECO:0000313" key="4">
    <source>
        <dbReference type="EMBL" id="RZS58692.1"/>
    </source>
</evidence>
<dbReference type="SUPFAM" id="SSF56672">
    <property type="entry name" value="DNA/RNA polymerases"/>
    <property type="match status" value="1"/>
</dbReference>
<protein>
    <submittedName>
        <fullName evidence="4">Protein ImuB</fullName>
    </submittedName>
</protein>
<dbReference type="GO" id="GO:0006281">
    <property type="term" value="P:DNA repair"/>
    <property type="evidence" value="ECO:0007669"/>
    <property type="project" value="InterPro"/>
</dbReference>
<comment type="caution">
    <text evidence="4">The sequence shown here is derived from an EMBL/GenBank/DDBJ whole genome shotgun (WGS) entry which is preliminary data.</text>
</comment>
<proteinExistence type="predicted"/>
<reference evidence="4 5" key="1">
    <citation type="submission" date="2019-02" db="EMBL/GenBank/DDBJ databases">
        <title>Genomic Encyclopedia of Type Strains, Phase IV (KMG-IV): sequencing the most valuable type-strain genomes for metagenomic binning, comparative biology and taxonomic classification.</title>
        <authorList>
            <person name="Goeker M."/>
        </authorList>
    </citation>
    <scope>NUCLEOTIDE SEQUENCE [LARGE SCALE GENOMIC DNA]</scope>
    <source>
        <strain evidence="4 5">DSM 10617</strain>
    </source>
</reference>